<evidence type="ECO:0000259" key="2">
    <source>
        <dbReference type="SMART" id="SM00460"/>
    </source>
</evidence>
<feature type="transmembrane region" description="Helical" evidence="1">
    <location>
        <begin position="121"/>
        <end position="138"/>
    </location>
</feature>
<dbReference type="InterPro" id="IPR021878">
    <property type="entry name" value="TgpA_N"/>
</dbReference>
<feature type="transmembrane region" description="Helical" evidence="1">
    <location>
        <begin position="551"/>
        <end position="570"/>
    </location>
</feature>
<dbReference type="Pfam" id="PF01841">
    <property type="entry name" value="Transglut_core"/>
    <property type="match status" value="1"/>
</dbReference>
<evidence type="ECO:0000313" key="3">
    <source>
        <dbReference type="EMBL" id="EGC18124.1"/>
    </source>
</evidence>
<reference evidence="3 4" key="1">
    <citation type="submission" date="2011-01" db="EMBL/GenBank/DDBJ databases">
        <authorList>
            <person name="Muzny D."/>
            <person name="Qin X."/>
            <person name="Deng J."/>
            <person name="Jiang H."/>
            <person name="Liu Y."/>
            <person name="Qu J."/>
            <person name="Song X.-Z."/>
            <person name="Zhang L."/>
            <person name="Thornton R."/>
            <person name="Coyle M."/>
            <person name="Francisco L."/>
            <person name="Jackson L."/>
            <person name="Javaid M."/>
            <person name="Korchina V."/>
            <person name="Kovar C."/>
            <person name="Mata R."/>
            <person name="Mathew T."/>
            <person name="Ngo R."/>
            <person name="Nguyen L."/>
            <person name="Nguyen N."/>
            <person name="Okwuonu G."/>
            <person name="Ongeri F."/>
            <person name="Pham C."/>
            <person name="Simmons D."/>
            <person name="Wilczek-Boney K."/>
            <person name="Hale W."/>
            <person name="Jakkamsetti A."/>
            <person name="Pham P."/>
            <person name="Ruth R."/>
            <person name="San Lucas F."/>
            <person name="Warren J."/>
            <person name="Zhang J."/>
            <person name="Zhao Z."/>
            <person name="Zhou C."/>
            <person name="Zhu D."/>
            <person name="Lee S."/>
            <person name="Bess C."/>
            <person name="Blankenburg K."/>
            <person name="Forbes L."/>
            <person name="Fu Q."/>
            <person name="Gubbala S."/>
            <person name="Hirani K."/>
            <person name="Jayaseelan J.C."/>
            <person name="Lara F."/>
            <person name="Munidasa M."/>
            <person name="Palculict T."/>
            <person name="Patil S."/>
            <person name="Pu L.-L."/>
            <person name="Saada N."/>
            <person name="Tang L."/>
            <person name="Weissenberger G."/>
            <person name="Zhu Y."/>
            <person name="Hemphill L."/>
            <person name="Shang Y."/>
            <person name="Youmans B."/>
            <person name="Ayvaz T."/>
            <person name="Ross M."/>
            <person name="Santibanez J."/>
            <person name="Aqrawi P."/>
            <person name="Gross S."/>
            <person name="Joshi V."/>
            <person name="Fowler G."/>
            <person name="Nazareth L."/>
            <person name="Reid J."/>
            <person name="Worley K."/>
            <person name="Petrosino J."/>
            <person name="Highlander S."/>
            <person name="Gibbs R."/>
        </authorList>
    </citation>
    <scope>NUCLEOTIDE SEQUENCE [LARGE SCALE GENOMIC DNA]</scope>
    <source>
        <strain evidence="3 4">ATCC 33394</strain>
    </source>
</reference>
<feature type="transmembrane region" description="Helical" evidence="1">
    <location>
        <begin position="25"/>
        <end position="43"/>
    </location>
</feature>
<dbReference type="Gene3D" id="3.10.620.30">
    <property type="match status" value="1"/>
</dbReference>
<dbReference type="AlphaFoldDB" id="F0EWP3"/>
<evidence type="ECO:0000313" key="4">
    <source>
        <dbReference type="Proteomes" id="UP000004088"/>
    </source>
</evidence>
<keyword evidence="1" id="KW-1133">Transmembrane helix</keyword>
<dbReference type="InterPro" id="IPR038765">
    <property type="entry name" value="Papain-like_cys_pep_sf"/>
</dbReference>
<gene>
    <name evidence="3" type="ORF">HMPREF9098_0273</name>
</gene>
<proteinExistence type="predicted"/>
<feature type="transmembrane region" description="Helical" evidence="1">
    <location>
        <begin position="144"/>
        <end position="162"/>
    </location>
</feature>
<dbReference type="InterPro" id="IPR052901">
    <property type="entry name" value="Bact_TGase-like"/>
</dbReference>
<feature type="transmembrane region" description="Helical" evidence="1">
    <location>
        <begin position="174"/>
        <end position="192"/>
    </location>
</feature>
<dbReference type="STRING" id="888741.HMPREF9098_0273"/>
<accession>F0EWP3</accession>
<dbReference type="Proteomes" id="UP000004088">
    <property type="component" value="Unassembled WGS sequence"/>
</dbReference>
<dbReference type="PANTHER" id="PTHR42736">
    <property type="entry name" value="PROTEIN-GLUTAMINE GAMMA-GLUTAMYLTRANSFERASE"/>
    <property type="match status" value="1"/>
</dbReference>
<keyword evidence="4" id="KW-1185">Reference proteome</keyword>
<evidence type="ECO:0000256" key="1">
    <source>
        <dbReference type="SAM" id="Phobius"/>
    </source>
</evidence>
<dbReference type="SMART" id="SM00460">
    <property type="entry name" value="TGc"/>
    <property type="match status" value="1"/>
</dbReference>
<name>F0EWP3_9NEIS</name>
<feature type="transmembrane region" description="Helical" evidence="1">
    <location>
        <begin position="80"/>
        <end position="109"/>
    </location>
</feature>
<keyword evidence="1" id="KW-0472">Membrane</keyword>
<dbReference type="PANTHER" id="PTHR42736:SF1">
    <property type="entry name" value="PROTEIN-GLUTAMINE GAMMA-GLUTAMYLTRANSFERASE"/>
    <property type="match status" value="1"/>
</dbReference>
<keyword evidence="1" id="KW-0812">Transmembrane</keyword>
<dbReference type="Pfam" id="PF11992">
    <property type="entry name" value="TgpA_N"/>
    <property type="match status" value="1"/>
</dbReference>
<protein>
    <submittedName>
        <fullName evidence="3">Transglutaminase-like protein</fullName>
    </submittedName>
</protein>
<comment type="caution">
    <text evidence="3">The sequence shown here is derived from an EMBL/GenBank/DDBJ whole genome shotgun (WGS) entry which is preliminary data.</text>
</comment>
<feature type="transmembrane region" description="Helical" evidence="1">
    <location>
        <begin position="50"/>
        <end position="68"/>
    </location>
</feature>
<sequence>MIVVLQAVVLLIAHPRFLNQPPRFATMMFALASLVAVSLPLLWQLPMGVNMIFGAFMLLRIALLYKGVRSLKTWQNGVLLLGVFLLVMQQLGTIFGLQGGVSFLLLLALLKSYEGRTRRDWQIMVVVMMFLLTGAILFDEGLFTGLWTLLCLILMACTLALCNEVAGRDALRHSLTAFGLTLLPMVVLFVAMPRSSTPFGGLPQHAAEATTGMSDRMKPGSIGELVLSNQPVFTATFANGVMPRPQDLYWRVMVLGLYNGNEWQVLPDAPDNAQAALDKQVRYEVLMEDDKGRIPALDYANMPELRGFVIQGGNAVRVLSRQGVRRFTLTSSLSDELPHQLTPQEIRFYTLLPQNTNLKTHTLAKELYQQSGGDTLAFVQAAYQYFQKQKFTYTLKPPVLGTENATDRFLFESRQGFCEHYADAFVTLMRAAGVPARVVVGYQGGEYDADDNFWQIRSKDAHAWAEVWLADRQVWKRIDPTGAVSAARIDNGVGGALADEVGELVQNTGFFTQLTDRGRFYWQQWVVNYDTDRQQNLFGWLGLGRVRVASVLALLLLGGALAAVPLWLWWRKSKRQAVVSPMAQGFSLLKSALLGDGFTDLPSVAPFELCQYLSENGQLSPDVDALLREYVRLNYRQAQVSRQEALQWYAKAKRLARKYSRRKPQ</sequence>
<organism evidence="3 4">
    <name type="scientific">Kingella denitrificans ATCC 33394</name>
    <dbReference type="NCBI Taxonomy" id="888741"/>
    <lineage>
        <taxon>Bacteria</taxon>
        <taxon>Pseudomonadati</taxon>
        <taxon>Pseudomonadota</taxon>
        <taxon>Betaproteobacteria</taxon>
        <taxon>Neisseriales</taxon>
        <taxon>Neisseriaceae</taxon>
        <taxon>Kingella</taxon>
    </lineage>
</organism>
<dbReference type="InterPro" id="IPR002931">
    <property type="entry name" value="Transglutaminase-like"/>
</dbReference>
<feature type="domain" description="Transglutaminase-like" evidence="2">
    <location>
        <begin position="410"/>
        <end position="482"/>
    </location>
</feature>
<dbReference type="EMBL" id="AEWV01000006">
    <property type="protein sequence ID" value="EGC18124.1"/>
    <property type="molecule type" value="Genomic_DNA"/>
</dbReference>
<dbReference type="HOGENOM" id="CLU_012397_1_0_4"/>
<dbReference type="SUPFAM" id="SSF54001">
    <property type="entry name" value="Cysteine proteinases"/>
    <property type="match status" value="1"/>
</dbReference>